<sequence length="269" mass="32449">MDRSTILRYRGYVKTPSLFRTNGLPEINQIELSSEFEAIREDVKFKNQRLGKLVEEFVFYQLKQQPNVKWIVENLQIQKERKTIGELDALYFLNDKPIHLEVVYKFYLYDTLKSYEEPLSYWIGPNRKDSLCYKLDKLKNKQYPLLFQNETSKELNKYNIDTADVLQKLCFKAQLFLPYNDSKINFEILNENCVSGIYISFHTMSIFKTLKFYMPQKLDWLVLPHNNVLWQDYETTKIKILDNIEERRSPLVWLKYSETKFVKCFITFW</sequence>
<dbReference type="Proteomes" id="UP000199492">
    <property type="component" value="Unassembled WGS sequence"/>
</dbReference>
<dbReference type="InterPro" id="IPR015003">
    <property type="entry name" value="DUF1853"/>
</dbReference>
<dbReference type="OrthoDB" id="1466769at2"/>
<dbReference type="AlphaFoldDB" id="A0A1G8E667"/>
<organism evidence="1 2">
    <name type="scientific">Winogradskyella thalassocola</name>
    <dbReference type="NCBI Taxonomy" id="262004"/>
    <lineage>
        <taxon>Bacteria</taxon>
        <taxon>Pseudomonadati</taxon>
        <taxon>Bacteroidota</taxon>
        <taxon>Flavobacteriia</taxon>
        <taxon>Flavobacteriales</taxon>
        <taxon>Flavobacteriaceae</taxon>
        <taxon>Winogradskyella</taxon>
    </lineage>
</organism>
<evidence type="ECO:0000313" key="1">
    <source>
        <dbReference type="EMBL" id="SDH65139.1"/>
    </source>
</evidence>
<protein>
    <recommendedName>
        <fullName evidence="3">DUF1853 domain-containing protein</fullName>
    </recommendedName>
</protein>
<keyword evidence="2" id="KW-1185">Reference proteome</keyword>
<evidence type="ECO:0000313" key="2">
    <source>
        <dbReference type="Proteomes" id="UP000199492"/>
    </source>
</evidence>
<dbReference type="RefSeq" id="WP_092467884.1">
    <property type="nucleotide sequence ID" value="NZ_FNCZ01000003.1"/>
</dbReference>
<reference evidence="2" key="1">
    <citation type="submission" date="2016-10" db="EMBL/GenBank/DDBJ databases">
        <authorList>
            <person name="Varghese N."/>
            <person name="Submissions S."/>
        </authorList>
    </citation>
    <scope>NUCLEOTIDE SEQUENCE [LARGE SCALE GENOMIC DNA]</scope>
    <source>
        <strain evidence="2">DSM 15363</strain>
    </source>
</reference>
<name>A0A1G8E667_9FLAO</name>
<accession>A0A1G8E667</accession>
<dbReference type="STRING" id="262004.SAMN04489796_103392"/>
<dbReference type="EMBL" id="FNCZ01000003">
    <property type="protein sequence ID" value="SDH65139.1"/>
    <property type="molecule type" value="Genomic_DNA"/>
</dbReference>
<evidence type="ECO:0008006" key="3">
    <source>
        <dbReference type="Google" id="ProtNLM"/>
    </source>
</evidence>
<dbReference type="Pfam" id="PF08907">
    <property type="entry name" value="DUF1853"/>
    <property type="match status" value="1"/>
</dbReference>
<gene>
    <name evidence="1" type="ORF">SAMN04489796_103392</name>
</gene>
<proteinExistence type="predicted"/>